<keyword evidence="18" id="KW-1185">Reference proteome</keyword>
<keyword evidence="6" id="KW-0442">Lipid degradation</keyword>
<evidence type="ECO:0000256" key="1">
    <source>
        <dbReference type="ARBA" id="ARBA00004275"/>
    </source>
</evidence>
<evidence type="ECO:0000259" key="15">
    <source>
        <dbReference type="Pfam" id="PF00725"/>
    </source>
</evidence>
<dbReference type="SUPFAM" id="SSF51735">
    <property type="entry name" value="NAD(P)-binding Rossmann-fold domains"/>
    <property type="match status" value="1"/>
</dbReference>
<proteinExistence type="inferred from homology"/>
<comment type="caution">
    <text evidence="17">The sequence shown here is derived from an EMBL/GenBank/DDBJ whole genome shotgun (WGS) entry which is preliminary data.</text>
</comment>
<dbReference type="Proteomes" id="UP000319375">
    <property type="component" value="Unassembled WGS sequence"/>
</dbReference>
<keyword evidence="8" id="KW-0520">NAD</keyword>
<evidence type="ECO:0000256" key="5">
    <source>
        <dbReference type="ARBA" id="ARBA00022832"/>
    </source>
</evidence>
<organism evidence="17 18">
    <name type="scientific">Tsukamurella conjunctivitidis</name>
    <dbReference type="NCBI Taxonomy" id="2592068"/>
    <lineage>
        <taxon>Bacteria</taxon>
        <taxon>Bacillati</taxon>
        <taxon>Actinomycetota</taxon>
        <taxon>Actinomycetes</taxon>
        <taxon>Mycobacteriales</taxon>
        <taxon>Tsukamurellaceae</taxon>
        <taxon>Tsukamurella</taxon>
    </lineage>
</organism>
<evidence type="ECO:0000256" key="7">
    <source>
        <dbReference type="ARBA" id="ARBA00023002"/>
    </source>
</evidence>
<keyword evidence="11" id="KW-0413">Isomerase</keyword>
<evidence type="ECO:0000256" key="9">
    <source>
        <dbReference type="ARBA" id="ARBA00023098"/>
    </source>
</evidence>
<dbReference type="Gene3D" id="3.90.226.10">
    <property type="entry name" value="2-enoyl-CoA Hydratase, Chain A, domain 1"/>
    <property type="match status" value="1"/>
</dbReference>
<dbReference type="FunFam" id="1.10.1040.50:FF:000006">
    <property type="entry name" value="Peroxisomal bifunctional enzyme"/>
    <property type="match status" value="1"/>
</dbReference>
<keyword evidence="10" id="KW-0576">Peroxisome</keyword>
<accession>A0A5C5RYT9</accession>
<evidence type="ECO:0000256" key="10">
    <source>
        <dbReference type="ARBA" id="ARBA00023140"/>
    </source>
</evidence>
<evidence type="ECO:0000256" key="6">
    <source>
        <dbReference type="ARBA" id="ARBA00022963"/>
    </source>
</evidence>
<dbReference type="Gene3D" id="3.40.50.720">
    <property type="entry name" value="NAD(P)-binding Rossmann-like Domain"/>
    <property type="match status" value="1"/>
</dbReference>
<dbReference type="Pfam" id="PF02737">
    <property type="entry name" value="3HCDH_N"/>
    <property type="match status" value="1"/>
</dbReference>
<keyword evidence="7" id="KW-0560">Oxidoreductase</keyword>
<comment type="pathway">
    <text evidence="2">Lipid metabolism; fatty acid beta-oxidation.</text>
</comment>
<dbReference type="InterPro" id="IPR001753">
    <property type="entry name" value="Enoyl-CoA_hydra/iso"/>
</dbReference>
<dbReference type="Pfam" id="PF00725">
    <property type="entry name" value="3HCDH"/>
    <property type="match status" value="1"/>
</dbReference>
<dbReference type="GO" id="GO:0004300">
    <property type="term" value="F:enoyl-CoA hydratase activity"/>
    <property type="evidence" value="ECO:0007669"/>
    <property type="project" value="UniProtKB-ARBA"/>
</dbReference>
<comment type="catalytic activity">
    <reaction evidence="14">
        <text>a (3S)-3-hydroxyacyl-CoA + NAD(+) = a 3-oxoacyl-CoA + NADH + H(+)</text>
        <dbReference type="Rhea" id="RHEA:22432"/>
        <dbReference type="ChEBI" id="CHEBI:15378"/>
        <dbReference type="ChEBI" id="CHEBI:57318"/>
        <dbReference type="ChEBI" id="CHEBI:57540"/>
        <dbReference type="ChEBI" id="CHEBI:57945"/>
        <dbReference type="ChEBI" id="CHEBI:90726"/>
        <dbReference type="EC" id="1.1.1.35"/>
    </reaction>
</comment>
<dbReference type="InterPro" id="IPR006108">
    <property type="entry name" value="3HC_DH_C"/>
</dbReference>
<sequence length="690" mass="73569">MPVTSRVDCGVAVVTIDHPPVNGLGHTVRTELLCELRRALGSDAIRAVVVTGREGCFSAGADITEFGTPRSTATPTLAEIIGEVDASPKPIVAAIDGTCFGGGLELALAMHYRVATPSSSLALPEVNLGFVPGSGGTQRLPRAIGMAAAADLITTGKPKAAAELAAIPGQRLFEGLCDGDIVVHAVQVAARSADARPLPRLRDLTPADRIGDNQLSEMHASLRAKHRGLEAPIAALDLIAHSAATPFDDAIAEERDTFLRLVGGAQSAGLRHVFFAERRARKIPNLPEDTVARTIETVVVIGAGTMGCGIAVNFLNAGLPVTLIDTTRDALERGRGTITAILDSHVRKGTLSSSERDSRLLRLRTSVDLLDGANADLVVEAVFESWDVKRSVFSRLDAVMKPGAILATNTSTLDVDELADVTERPQDVVGLHFFSPAHVMKLLEVVRGDRTAPDVLATAMTTARRLGKTAVVSGVCDGFIGNRMLQSYRDAAGRLLRSGLSPQDIDNAIESFGFAMGPYRVGDLAGNDVGWSVRKRRYAENPDMPHDTISDTLCEMGRFGQKTGAGWYDYPNGGRNPAPSPVVEEMLSRFRPRIAVDERPSDRQVAESLVYALVDEGARILDEGIAQRSSDIDVVYVSGYGFPRHLGGPMYYADQIGLDRVLAELIADNPDGWQPAPLLVRLAKEGGTFG</sequence>
<evidence type="ECO:0000256" key="11">
    <source>
        <dbReference type="ARBA" id="ARBA00023235"/>
    </source>
</evidence>
<feature type="domain" description="3-hydroxyacyl-CoA dehydrogenase NAD binding" evidence="16">
    <location>
        <begin position="297"/>
        <end position="473"/>
    </location>
</feature>
<evidence type="ECO:0000313" key="18">
    <source>
        <dbReference type="Proteomes" id="UP000319375"/>
    </source>
</evidence>
<evidence type="ECO:0000259" key="16">
    <source>
        <dbReference type="Pfam" id="PF02737"/>
    </source>
</evidence>
<dbReference type="InterPro" id="IPR006176">
    <property type="entry name" value="3-OHacyl-CoA_DH_NAD-bd"/>
</dbReference>
<dbReference type="InterPro" id="IPR029045">
    <property type="entry name" value="ClpP/crotonase-like_dom_sf"/>
</dbReference>
<comment type="similarity">
    <text evidence="4">Belongs to the 3-hydroxyacyl-CoA dehydrogenase family.</text>
</comment>
<dbReference type="RefSeq" id="WP_146488347.1">
    <property type="nucleotide sequence ID" value="NZ_VIGX01000012.1"/>
</dbReference>
<dbReference type="OrthoDB" id="5240528at2"/>
<dbReference type="EMBL" id="VIGX01000012">
    <property type="protein sequence ID" value="TWS27610.1"/>
    <property type="molecule type" value="Genomic_DNA"/>
</dbReference>
<evidence type="ECO:0000313" key="17">
    <source>
        <dbReference type="EMBL" id="TWS27610.1"/>
    </source>
</evidence>
<keyword evidence="9" id="KW-0443">Lipid metabolism</keyword>
<dbReference type="SUPFAM" id="SSF52096">
    <property type="entry name" value="ClpP/crotonase"/>
    <property type="match status" value="1"/>
</dbReference>
<keyword evidence="5" id="KW-0276">Fatty acid metabolism</keyword>
<dbReference type="InterPro" id="IPR008927">
    <property type="entry name" value="6-PGluconate_DH-like_C_sf"/>
</dbReference>
<dbReference type="PANTHER" id="PTHR23309">
    <property type="entry name" value="3-HYDROXYACYL-COA DEHYROGENASE"/>
    <property type="match status" value="1"/>
</dbReference>
<protein>
    <submittedName>
        <fullName evidence="17">3-hydroxyacyl-CoA dehydrogenase</fullName>
    </submittedName>
</protein>
<evidence type="ECO:0000256" key="2">
    <source>
        <dbReference type="ARBA" id="ARBA00005005"/>
    </source>
</evidence>
<keyword evidence="12" id="KW-0456">Lyase</keyword>
<dbReference type="GO" id="GO:0006635">
    <property type="term" value="P:fatty acid beta-oxidation"/>
    <property type="evidence" value="ECO:0007669"/>
    <property type="project" value="UniProtKB-UniPathway"/>
</dbReference>
<keyword evidence="13" id="KW-0511">Multifunctional enzyme</keyword>
<evidence type="ECO:0000256" key="13">
    <source>
        <dbReference type="ARBA" id="ARBA00023268"/>
    </source>
</evidence>
<dbReference type="PANTHER" id="PTHR23309:SF51">
    <property type="entry name" value="3-HYDROXYACYL-COA DEHYDROGENASE-RELATED"/>
    <property type="match status" value="1"/>
</dbReference>
<reference evidence="17 18" key="1">
    <citation type="submission" date="2019-06" db="EMBL/GenBank/DDBJ databases">
        <title>Tsukamurella conjunctivitidis sp. nov., Tsukamurella assacharolytica sp. nov. and Tsukamurella sputae sp. nov. isolated from patients with conjunctivitis, bacteraemia (lymphoma) and respiratory infection (sputum) in Hong Kong.</title>
        <authorList>
            <person name="Teng J.L.L."/>
            <person name="Lee H.H."/>
            <person name="Fong J.Y.H."/>
            <person name="Fok K.M.N."/>
            <person name="Lau S.K.P."/>
            <person name="Woo P.C.Y."/>
        </authorList>
    </citation>
    <scope>NUCLEOTIDE SEQUENCE [LARGE SCALE GENOMIC DNA]</scope>
    <source>
        <strain evidence="17 18">HKU72</strain>
    </source>
</reference>
<comment type="pathway">
    <text evidence="3">Lipid metabolism; butanoate metabolism.</text>
</comment>
<evidence type="ECO:0000256" key="4">
    <source>
        <dbReference type="ARBA" id="ARBA00009463"/>
    </source>
</evidence>
<dbReference type="UniPathway" id="UPA00659"/>
<dbReference type="GO" id="GO:0016853">
    <property type="term" value="F:isomerase activity"/>
    <property type="evidence" value="ECO:0007669"/>
    <property type="project" value="UniProtKB-KW"/>
</dbReference>
<evidence type="ECO:0000256" key="12">
    <source>
        <dbReference type="ARBA" id="ARBA00023239"/>
    </source>
</evidence>
<gene>
    <name evidence="17" type="ORF">FK530_17930</name>
</gene>
<dbReference type="Pfam" id="PF00378">
    <property type="entry name" value="ECH_1"/>
    <property type="match status" value="1"/>
</dbReference>
<dbReference type="InterPro" id="IPR036291">
    <property type="entry name" value="NAD(P)-bd_dom_sf"/>
</dbReference>
<name>A0A5C5RYT9_9ACTN</name>
<evidence type="ECO:0000256" key="3">
    <source>
        <dbReference type="ARBA" id="ARBA00005086"/>
    </source>
</evidence>
<comment type="subcellular location">
    <subcellularLocation>
        <location evidence="1">Peroxisome</location>
    </subcellularLocation>
</comment>
<dbReference type="SUPFAM" id="SSF48179">
    <property type="entry name" value="6-phosphogluconate dehydrogenase C-terminal domain-like"/>
    <property type="match status" value="2"/>
</dbReference>
<evidence type="ECO:0000256" key="14">
    <source>
        <dbReference type="ARBA" id="ARBA00049556"/>
    </source>
</evidence>
<dbReference type="GO" id="GO:0070403">
    <property type="term" value="F:NAD+ binding"/>
    <property type="evidence" value="ECO:0007669"/>
    <property type="project" value="InterPro"/>
</dbReference>
<dbReference type="CDD" id="cd06558">
    <property type="entry name" value="crotonase-like"/>
    <property type="match status" value="1"/>
</dbReference>
<dbReference type="FunFam" id="3.40.50.720:FF:000009">
    <property type="entry name" value="Fatty oxidation complex, alpha subunit"/>
    <property type="match status" value="1"/>
</dbReference>
<feature type="domain" description="3-hydroxyacyl-CoA dehydrogenase C-terminal" evidence="15">
    <location>
        <begin position="478"/>
        <end position="570"/>
    </location>
</feature>
<dbReference type="Gene3D" id="1.10.1040.50">
    <property type="match status" value="1"/>
</dbReference>
<dbReference type="GO" id="GO:0003857">
    <property type="term" value="F:(3S)-3-hydroxyacyl-CoA dehydrogenase (NAD+) activity"/>
    <property type="evidence" value="ECO:0007669"/>
    <property type="project" value="UniProtKB-EC"/>
</dbReference>
<dbReference type="AlphaFoldDB" id="A0A5C5RYT9"/>
<evidence type="ECO:0000256" key="8">
    <source>
        <dbReference type="ARBA" id="ARBA00023027"/>
    </source>
</evidence>